<gene>
    <name evidence="2" type="ORF">NBR_LOCUS21122</name>
</gene>
<sequence>MGTGKPPPRISGGKKLKTRHRHTERRTNPIRIVGQRRVSSSEKLTEGRSAAVHNATVYIVPSIGAYDKVKALPMAARA</sequence>
<accession>A0A0N4YV49</accession>
<dbReference type="Proteomes" id="UP000271162">
    <property type="component" value="Unassembled WGS sequence"/>
</dbReference>
<name>A0A0N4YV49_NIPBR</name>
<evidence type="ECO:0000313" key="4">
    <source>
        <dbReference type="WBParaSite" id="NBR_0002112101-mRNA-1"/>
    </source>
</evidence>
<reference evidence="4" key="1">
    <citation type="submission" date="2017-02" db="UniProtKB">
        <authorList>
            <consortium name="WormBaseParasite"/>
        </authorList>
    </citation>
    <scope>IDENTIFICATION</scope>
</reference>
<dbReference type="WBParaSite" id="NBR_0002112101-mRNA-1">
    <property type="protein sequence ID" value="NBR_0002112101-mRNA-1"/>
    <property type="gene ID" value="NBR_0002112101"/>
</dbReference>
<feature type="region of interest" description="Disordered" evidence="1">
    <location>
        <begin position="1"/>
        <end position="26"/>
    </location>
</feature>
<protein>
    <submittedName>
        <fullName evidence="4">Histone H2A</fullName>
    </submittedName>
</protein>
<dbReference type="EMBL" id="UYSL01025932">
    <property type="protein sequence ID" value="VDL84863.1"/>
    <property type="molecule type" value="Genomic_DNA"/>
</dbReference>
<keyword evidence="3" id="KW-1185">Reference proteome</keyword>
<feature type="compositionally biased region" description="Basic residues" evidence="1">
    <location>
        <begin position="12"/>
        <end position="24"/>
    </location>
</feature>
<organism evidence="4">
    <name type="scientific">Nippostrongylus brasiliensis</name>
    <name type="common">Rat hookworm</name>
    <dbReference type="NCBI Taxonomy" id="27835"/>
    <lineage>
        <taxon>Eukaryota</taxon>
        <taxon>Metazoa</taxon>
        <taxon>Ecdysozoa</taxon>
        <taxon>Nematoda</taxon>
        <taxon>Chromadorea</taxon>
        <taxon>Rhabditida</taxon>
        <taxon>Rhabditina</taxon>
        <taxon>Rhabditomorpha</taxon>
        <taxon>Strongyloidea</taxon>
        <taxon>Heligmosomidae</taxon>
        <taxon>Nippostrongylus</taxon>
    </lineage>
</organism>
<proteinExistence type="predicted"/>
<dbReference type="AlphaFoldDB" id="A0A0N4YV49"/>
<evidence type="ECO:0000313" key="2">
    <source>
        <dbReference type="EMBL" id="VDL84863.1"/>
    </source>
</evidence>
<evidence type="ECO:0000256" key="1">
    <source>
        <dbReference type="SAM" id="MobiDB-lite"/>
    </source>
</evidence>
<reference evidence="2 3" key="2">
    <citation type="submission" date="2018-11" db="EMBL/GenBank/DDBJ databases">
        <authorList>
            <consortium name="Pathogen Informatics"/>
        </authorList>
    </citation>
    <scope>NUCLEOTIDE SEQUENCE [LARGE SCALE GENOMIC DNA]</scope>
</reference>
<evidence type="ECO:0000313" key="3">
    <source>
        <dbReference type="Proteomes" id="UP000271162"/>
    </source>
</evidence>